<evidence type="ECO:0008006" key="4">
    <source>
        <dbReference type="Google" id="ProtNLM"/>
    </source>
</evidence>
<evidence type="ECO:0000313" key="3">
    <source>
        <dbReference type="Proteomes" id="UP000076532"/>
    </source>
</evidence>
<name>A0A166EHW7_9AGAM</name>
<dbReference type="OrthoDB" id="3270451at2759"/>
<gene>
    <name evidence="2" type="ORF">FIBSPDRAFT_958463</name>
</gene>
<organism evidence="2 3">
    <name type="scientific">Athelia psychrophila</name>
    <dbReference type="NCBI Taxonomy" id="1759441"/>
    <lineage>
        <taxon>Eukaryota</taxon>
        <taxon>Fungi</taxon>
        <taxon>Dikarya</taxon>
        <taxon>Basidiomycota</taxon>
        <taxon>Agaricomycotina</taxon>
        <taxon>Agaricomycetes</taxon>
        <taxon>Agaricomycetidae</taxon>
        <taxon>Atheliales</taxon>
        <taxon>Atheliaceae</taxon>
        <taxon>Athelia</taxon>
    </lineage>
</organism>
<keyword evidence="3" id="KW-1185">Reference proteome</keyword>
<sequence>MQTGDVDFPRPPPPPPAEQPAPATPETAAMSPDHDLANTISRLSPAHDDTATDRGPNRARSDTSSPLTDLDELPDVGTALAAPVAPKVQSSGRIVIPGGKFAPGVTRSGRPVIPAAKFASGATLTHPSAPAPKKRKLENQGRNSGPMTVSMKEEELYWTSTLAYVTAAAADVDVDPPATQKMTQAATDTLQPTEARKSVSIPFFDESSTGGAQEYTFQPDVNSAEFDIPLVEHIVRVIRAGFDNDGQPPHRQPAAAVATIGPETTSSIFRVDCKTFNSMSAAEKQEVHRHRHILVTGVDNGSRTKFDEQGLETLADLDEKVSFQCMSIQLVLHYFSSMTISSSADSDRKSRFKEDAMLERVPLRELLRHADTDSPVAINALDFPLGDVAVQFPPSYPDIATSAYSANQVKGLVPPTDMRHVTSWGTAATANAVSWFHIDDDGFGTAVTVQAGKKWWILARRKGSRSADDMSDAATFRGWLVDDIDGNVWEWEAVCLDPTVALFMMGCTPHCVVGLEGSIVHGRHYYSTCGIRRHCFGLVHTLVLGYSITNTFHDDGTRSMIRQLMALWYRHFIIRDGFERPDPHVPDITKVYGLLDVLAVGCVLEYTTALSRSRYDKGYDSGTDAACALRVHENQAREWFRVLMKVFGTKYMVHSSGQCVDVSEVWHGVMVRFAVAVVNYKEEKKAESTKIPGFTTTAMKKAFRDHLSADHPHLVTPFDQALKSADASTLMTWPHLHWDLNIVPKRPSFHHLLNAMHIPQLRGFQTPAGPLLRTVGAPGVRNVEHEYYGAMWPGEDVANDEF</sequence>
<feature type="region of interest" description="Disordered" evidence="1">
    <location>
        <begin position="1"/>
        <end position="73"/>
    </location>
</feature>
<protein>
    <recommendedName>
        <fullName evidence="4">JmjC domain-containing protein</fullName>
    </recommendedName>
</protein>
<dbReference type="Proteomes" id="UP000076532">
    <property type="component" value="Unassembled WGS sequence"/>
</dbReference>
<dbReference type="AlphaFoldDB" id="A0A166EHW7"/>
<feature type="compositionally biased region" description="Basic and acidic residues" evidence="1">
    <location>
        <begin position="45"/>
        <end position="61"/>
    </location>
</feature>
<accession>A0A166EHW7</accession>
<proteinExistence type="predicted"/>
<evidence type="ECO:0000313" key="2">
    <source>
        <dbReference type="EMBL" id="KZP15785.1"/>
    </source>
</evidence>
<dbReference type="STRING" id="436010.A0A166EHW7"/>
<dbReference type="EMBL" id="KV417600">
    <property type="protein sequence ID" value="KZP15785.1"/>
    <property type="molecule type" value="Genomic_DNA"/>
</dbReference>
<evidence type="ECO:0000256" key="1">
    <source>
        <dbReference type="SAM" id="MobiDB-lite"/>
    </source>
</evidence>
<feature type="compositionally biased region" description="Pro residues" evidence="1">
    <location>
        <begin position="9"/>
        <end position="23"/>
    </location>
</feature>
<reference evidence="2 3" key="1">
    <citation type="journal article" date="2016" name="Mol. Biol. Evol.">
        <title>Comparative Genomics of Early-Diverging Mushroom-Forming Fungi Provides Insights into the Origins of Lignocellulose Decay Capabilities.</title>
        <authorList>
            <person name="Nagy L.G."/>
            <person name="Riley R."/>
            <person name="Tritt A."/>
            <person name="Adam C."/>
            <person name="Daum C."/>
            <person name="Floudas D."/>
            <person name="Sun H."/>
            <person name="Yadav J.S."/>
            <person name="Pangilinan J."/>
            <person name="Larsson K.H."/>
            <person name="Matsuura K."/>
            <person name="Barry K."/>
            <person name="Labutti K."/>
            <person name="Kuo R."/>
            <person name="Ohm R.A."/>
            <person name="Bhattacharya S.S."/>
            <person name="Shirouzu T."/>
            <person name="Yoshinaga Y."/>
            <person name="Martin F.M."/>
            <person name="Grigoriev I.V."/>
            <person name="Hibbett D.S."/>
        </authorList>
    </citation>
    <scope>NUCLEOTIDE SEQUENCE [LARGE SCALE GENOMIC DNA]</scope>
    <source>
        <strain evidence="2 3">CBS 109695</strain>
    </source>
</reference>
<feature type="region of interest" description="Disordered" evidence="1">
    <location>
        <begin position="122"/>
        <end position="147"/>
    </location>
</feature>